<comment type="caution">
    <text evidence="1">The sequence shown here is derived from an EMBL/GenBank/DDBJ whole genome shotgun (WGS) entry which is preliminary data.</text>
</comment>
<dbReference type="RefSeq" id="WP_061311384.1">
    <property type="nucleotide sequence ID" value="NZ_LFOX01000002.1"/>
</dbReference>
<gene>
    <name evidence="1" type="ORF">FDG29_01440</name>
</gene>
<sequence length="128" mass="15541">MKEKLTKIWRLCETKQLSDIFEEYVKSIGIRKHDGRRKNNNNTYMIDGKCTGWNRVQCYYHKDSFKYSEENLLIVLRKRAGNYFIIERKGIRAFEVDYSGIRYYEENLLNEIMKEHKPLFDSLMRLVN</sequence>
<dbReference type="AlphaFoldDB" id="A0A6G4HN90"/>
<organism evidence="1">
    <name type="scientific">Clostridium botulinum</name>
    <dbReference type="NCBI Taxonomy" id="1491"/>
    <lineage>
        <taxon>Bacteria</taxon>
        <taxon>Bacillati</taxon>
        <taxon>Bacillota</taxon>
        <taxon>Clostridia</taxon>
        <taxon>Eubacteriales</taxon>
        <taxon>Clostridiaceae</taxon>
        <taxon>Clostridium</taxon>
    </lineage>
</organism>
<reference evidence="1" key="1">
    <citation type="submission" date="2019-04" db="EMBL/GenBank/DDBJ databases">
        <title>Genome sequencing of Clostridium botulinum Groups I-IV and Clostridium butyricum.</title>
        <authorList>
            <person name="Brunt J."/>
            <person name="Van Vliet A.H.M."/>
            <person name="Stringer S.C."/>
            <person name="Carter A.T."/>
            <person name="Peck M.W."/>
        </authorList>
    </citation>
    <scope>NUCLEOTIDE SEQUENCE</scope>
    <source>
        <strain evidence="1">751/1</strain>
    </source>
</reference>
<evidence type="ECO:0000313" key="1">
    <source>
        <dbReference type="EMBL" id="NFV14844.1"/>
    </source>
</evidence>
<dbReference type="EMBL" id="SXEU01000001">
    <property type="protein sequence ID" value="NFV14844.1"/>
    <property type="molecule type" value="Genomic_DNA"/>
</dbReference>
<name>A0A6G4HN90_CLOBO</name>
<proteinExistence type="predicted"/>
<accession>A0A6G4HN90</accession>
<protein>
    <submittedName>
        <fullName evidence="1">Zinc ribbon domain-containing protein</fullName>
    </submittedName>
</protein>